<keyword evidence="5 6" id="KW-0472">Membrane</keyword>
<dbReference type="STRING" id="69332.A0A388JK17"/>
<dbReference type="InterPro" id="IPR013525">
    <property type="entry name" value="ABC2_TM"/>
</dbReference>
<dbReference type="Proteomes" id="UP000265515">
    <property type="component" value="Unassembled WGS sequence"/>
</dbReference>
<comment type="caution">
    <text evidence="9">The sequence shown here is derived from an EMBL/GenBank/DDBJ whole genome shotgun (WGS) entry which is preliminary data.</text>
</comment>
<evidence type="ECO:0008006" key="11">
    <source>
        <dbReference type="Google" id="ProtNLM"/>
    </source>
</evidence>
<protein>
    <recommendedName>
        <fullName evidence="11">ABC-2 type transporter domain-containing protein</fullName>
    </recommendedName>
</protein>
<evidence type="ECO:0000256" key="2">
    <source>
        <dbReference type="ARBA" id="ARBA00022448"/>
    </source>
</evidence>
<keyword evidence="4 6" id="KW-1133">Transmembrane helix</keyword>
<feature type="transmembrane region" description="Helical" evidence="6">
    <location>
        <begin position="129"/>
        <end position="151"/>
    </location>
</feature>
<evidence type="ECO:0000259" key="8">
    <source>
        <dbReference type="Pfam" id="PF19055"/>
    </source>
</evidence>
<dbReference type="OMA" id="PPYVEVW"/>
<dbReference type="InterPro" id="IPR050352">
    <property type="entry name" value="ABCG_transporters"/>
</dbReference>
<evidence type="ECO:0000313" key="9">
    <source>
        <dbReference type="EMBL" id="GBG43253.1"/>
    </source>
</evidence>
<keyword evidence="2" id="KW-0813">Transport</keyword>
<comment type="subcellular location">
    <subcellularLocation>
        <location evidence="1">Membrane</location>
        <topology evidence="1">Multi-pass membrane protein</topology>
    </subcellularLocation>
</comment>
<dbReference type="OrthoDB" id="66620at2759"/>
<dbReference type="PANTHER" id="PTHR48041">
    <property type="entry name" value="ABC TRANSPORTER G FAMILY MEMBER 28"/>
    <property type="match status" value="1"/>
</dbReference>
<dbReference type="EMBL" id="BFEA01002999">
    <property type="protein sequence ID" value="GBG43253.1"/>
    <property type="molecule type" value="Genomic_DNA"/>
</dbReference>
<evidence type="ECO:0000256" key="6">
    <source>
        <dbReference type="SAM" id="Phobius"/>
    </source>
</evidence>
<feature type="transmembrane region" description="Helical" evidence="6">
    <location>
        <begin position="163"/>
        <end position="183"/>
    </location>
</feature>
<dbReference type="Pfam" id="PF01061">
    <property type="entry name" value="ABC2_membrane"/>
    <property type="match status" value="1"/>
</dbReference>
<evidence type="ECO:0000256" key="3">
    <source>
        <dbReference type="ARBA" id="ARBA00022692"/>
    </source>
</evidence>
<reference evidence="9 10" key="1">
    <citation type="journal article" date="2018" name="Cell">
        <title>The Chara Genome: Secondary Complexity and Implications for Plant Terrestrialization.</title>
        <authorList>
            <person name="Nishiyama T."/>
            <person name="Sakayama H."/>
            <person name="Vries J.D."/>
            <person name="Buschmann H."/>
            <person name="Saint-Marcoux D."/>
            <person name="Ullrich K.K."/>
            <person name="Haas F.B."/>
            <person name="Vanderstraeten L."/>
            <person name="Becker D."/>
            <person name="Lang D."/>
            <person name="Vosolsobe S."/>
            <person name="Rombauts S."/>
            <person name="Wilhelmsson P.K.I."/>
            <person name="Janitza P."/>
            <person name="Kern R."/>
            <person name="Heyl A."/>
            <person name="Rumpler F."/>
            <person name="Villalobos L.I.A.C."/>
            <person name="Clay J.M."/>
            <person name="Skokan R."/>
            <person name="Toyoda A."/>
            <person name="Suzuki Y."/>
            <person name="Kagoshima H."/>
            <person name="Schijlen E."/>
            <person name="Tajeshwar N."/>
            <person name="Catarino B."/>
            <person name="Hetherington A.J."/>
            <person name="Saltykova A."/>
            <person name="Bonnot C."/>
            <person name="Breuninger H."/>
            <person name="Symeonidi A."/>
            <person name="Radhakrishnan G.V."/>
            <person name="Van Nieuwerburgh F."/>
            <person name="Deforce D."/>
            <person name="Chang C."/>
            <person name="Karol K.G."/>
            <person name="Hedrich R."/>
            <person name="Ulvskov P."/>
            <person name="Glockner G."/>
            <person name="Delwiche C.F."/>
            <person name="Petrasek J."/>
            <person name="Van de Peer Y."/>
            <person name="Friml J."/>
            <person name="Beilby M."/>
            <person name="Dolan L."/>
            <person name="Kohara Y."/>
            <person name="Sugano S."/>
            <person name="Fujiyama A."/>
            <person name="Delaux P.-M."/>
            <person name="Quint M."/>
            <person name="TheiBen G."/>
            <person name="Hagemann M."/>
            <person name="Harholt J."/>
            <person name="Dunand C."/>
            <person name="Zachgo S."/>
            <person name="Langdale J."/>
            <person name="Maumus F."/>
            <person name="Straeten D.V.D."/>
            <person name="Gould S.B."/>
            <person name="Rensing S.A."/>
        </authorList>
    </citation>
    <scope>NUCLEOTIDE SEQUENCE [LARGE SCALE GENOMIC DNA]</scope>
    <source>
        <strain evidence="9 10">S276</strain>
    </source>
</reference>
<keyword evidence="10" id="KW-1185">Reference proteome</keyword>
<gene>
    <name evidence="9" type="ORF">CBR_g76851</name>
</gene>
<proteinExistence type="predicted"/>
<organism evidence="9 10">
    <name type="scientific">Chara braunii</name>
    <name type="common">Braun's stonewort</name>
    <dbReference type="NCBI Taxonomy" id="69332"/>
    <lineage>
        <taxon>Eukaryota</taxon>
        <taxon>Viridiplantae</taxon>
        <taxon>Streptophyta</taxon>
        <taxon>Charophyceae</taxon>
        <taxon>Charales</taxon>
        <taxon>Characeae</taxon>
        <taxon>Chara</taxon>
    </lineage>
</organism>
<dbReference type="Gramene" id="GBG43253">
    <property type="protein sequence ID" value="GBG43253"/>
    <property type="gene ID" value="CBR_g76851"/>
</dbReference>
<evidence type="ECO:0000256" key="1">
    <source>
        <dbReference type="ARBA" id="ARBA00004141"/>
    </source>
</evidence>
<evidence type="ECO:0000313" key="10">
    <source>
        <dbReference type="Proteomes" id="UP000265515"/>
    </source>
</evidence>
<dbReference type="PANTHER" id="PTHR48041:SF134">
    <property type="entry name" value="ABC TRANSPORTER G FAMILY"/>
    <property type="match status" value="1"/>
</dbReference>
<dbReference type="GO" id="GO:0016020">
    <property type="term" value="C:membrane"/>
    <property type="evidence" value="ECO:0007669"/>
    <property type="project" value="UniProtKB-SubCell"/>
</dbReference>
<sequence length="353" mass="39268">MTIHQPSFRILELIHKFMILSRGSLVYSGTYPDLSTFLTDYGRRVPDHVNVMEFALDVIEELQDSPHGVDSLAEFHSTRSQSKLRPSLSGLSNIGQLAEAADFATGPFTETSTLCHRNLINIVRTPESFLSGLGLMLVTGMILGSLFYGVGNDERGTFDRNSFFAFACALPLFSAINGVPIFLMERNIFMRETSRGSYRTSSYVVANGLVFLPFFFVQSVLFTLTSYFLVGLVHDASAVCLFTVTMFLTIALGNTYVTFLSSLVPDFVAGNTIITAVTAFMFLFSGFFIPTDYIPDYWVWFHYISAFKYPIELWQKSEYSHIEHWQGRISGSAVAEKLGFGDVSVKTNLGGAG</sequence>
<dbReference type="AlphaFoldDB" id="A0A388JK17"/>
<evidence type="ECO:0000256" key="5">
    <source>
        <dbReference type="ARBA" id="ARBA00023136"/>
    </source>
</evidence>
<feature type="transmembrane region" description="Helical" evidence="6">
    <location>
        <begin position="204"/>
        <end position="230"/>
    </location>
</feature>
<evidence type="ECO:0000256" key="4">
    <source>
        <dbReference type="ARBA" id="ARBA00022989"/>
    </source>
</evidence>
<dbReference type="GO" id="GO:0140359">
    <property type="term" value="F:ABC-type transporter activity"/>
    <property type="evidence" value="ECO:0007669"/>
    <property type="project" value="InterPro"/>
</dbReference>
<keyword evidence="3 6" id="KW-0812">Transmembrane</keyword>
<accession>A0A388JK17</accession>
<feature type="domain" description="ABC-2 type transporter transmembrane" evidence="7">
    <location>
        <begin position="110"/>
        <end position="318"/>
    </location>
</feature>
<evidence type="ECO:0000259" key="7">
    <source>
        <dbReference type="Pfam" id="PF01061"/>
    </source>
</evidence>
<dbReference type="Pfam" id="PF19055">
    <property type="entry name" value="ABC2_membrane_7"/>
    <property type="match status" value="1"/>
</dbReference>
<feature type="transmembrane region" description="Helical" evidence="6">
    <location>
        <begin position="236"/>
        <end position="260"/>
    </location>
</feature>
<feature type="domain" description="ABC transporter family G" evidence="8">
    <location>
        <begin position="4"/>
        <end position="65"/>
    </location>
</feature>
<name>A0A388JK17_CHABU</name>
<feature type="transmembrane region" description="Helical" evidence="6">
    <location>
        <begin position="267"/>
        <end position="289"/>
    </location>
</feature>
<dbReference type="InterPro" id="IPR043926">
    <property type="entry name" value="ABCG_dom"/>
</dbReference>